<feature type="region of interest" description="Disordered" evidence="14">
    <location>
        <begin position="1"/>
        <end position="24"/>
    </location>
</feature>
<keyword evidence="8" id="KW-0539">Nucleus</keyword>
<dbReference type="GO" id="GO:0030308">
    <property type="term" value="P:negative regulation of cell growth"/>
    <property type="evidence" value="ECO:0007669"/>
    <property type="project" value="TreeGrafter"/>
</dbReference>
<evidence type="ECO:0000256" key="8">
    <source>
        <dbReference type="ARBA" id="ARBA00023242"/>
    </source>
</evidence>
<comment type="subcellular location">
    <subcellularLocation>
        <location evidence="2">Endoplasmic reticulum</location>
    </subcellularLocation>
    <subcellularLocation>
        <location evidence="1">Nucleus</location>
    </subcellularLocation>
</comment>
<keyword evidence="7" id="KW-0862">Zinc</keyword>
<proteinExistence type="predicted"/>
<dbReference type="GO" id="GO:0051726">
    <property type="term" value="P:regulation of cell cycle"/>
    <property type="evidence" value="ECO:0007669"/>
    <property type="project" value="UniProtKB-KW"/>
</dbReference>
<protein>
    <recommendedName>
        <fullName evidence="11">Cell growth regulator with RING finger domain protein 1</fullName>
    </recommendedName>
    <alternativeName>
        <fullName evidence="12">Cell growth regulatory gene 19 protein</fullName>
    </alternativeName>
</protein>
<dbReference type="Proteomes" id="UP000694569">
    <property type="component" value="Unplaced"/>
</dbReference>
<dbReference type="PANTHER" id="PTHR15379">
    <property type="entry name" value="CELL GROWTH REGULATOR WITH RING FINGER DOMAIN PROTEIN 1"/>
    <property type="match status" value="1"/>
</dbReference>
<dbReference type="AlphaFoldDB" id="A0A8C5QMU3"/>
<evidence type="ECO:0000259" key="15">
    <source>
        <dbReference type="PROSITE" id="PS50089"/>
    </source>
</evidence>
<dbReference type="GO" id="GO:0005783">
    <property type="term" value="C:endoplasmic reticulum"/>
    <property type="evidence" value="ECO:0007669"/>
    <property type="project" value="UniProtKB-SubCell"/>
</dbReference>
<accession>A0A8C5QMU3</accession>
<dbReference type="Ensembl" id="ENSLLET00000041412.1">
    <property type="protein sequence ID" value="ENSLLEP00000039809.1"/>
    <property type="gene ID" value="ENSLLEG00000025315.1"/>
</dbReference>
<dbReference type="InterPro" id="IPR013083">
    <property type="entry name" value="Znf_RING/FYVE/PHD"/>
</dbReference>
<keyword evidence="6" id="KW-0256">Endoplasmic reticulum</keyword>
<evidence type="ECO:0000256" key="14">
    <source>
        <dbReference type="SAM" id="MobiDB-lite"/>
    </source>
</evidence>
<keyword evidence="4 13" id="KW-0863">Zinc-finger</keyword>
<comment type="function">
    <text evidence="10">Able to inhibit growth in several cell lines.</text>
</comment>
<reference evidence="16" key="1">
    <citation type="submission" date="2025-08" db="UniProtKB">
        <authorList>
            <consortium name="Ensembl"/>
        </authorList>
    </citation>
    <scope>IDENTIFICATION</scope>
</reference>
<dbReference type="InterPro" id="IPR001841">
    <property type="entry name" value="Znf_RING"/>
</dbReference>
<evidence type="ECO:0000256" key="2">
    <source>
        <dbReference type="ARBA" id="ARBA00004240"/>
    </source>
</evidence>
<keyword evidence="5" id="KW-0338">Growth arrest</keyword>
<dbReference type="GO" id="GO:0005634">
    <property type="term" value="C:nucleus"/>
    <property type="evidence" value="ECO:0007669"/>
    <property type="project" value="UniProtKB-SubCell"/>
</dbReference>
<evidence type="ECO:0000256" key="10">
    <source>
        <dbReference type="ARBA" id="ARBA00054111"/>
    </source>
</evidence>
<evidence type="ECO:0000256" key="3">
    <source>
        <dbReference type="ARBA" id="ARBA00022723"/>
    </source>
</evidence>
<dbReference type="Pfam" id="PF13920">
    <property type="entry name" value="zf-C3HC4_3"/>
    <property type="match status" value="1"/>
</dbReference>
<evidence type="ECO:0000256" key="4">
    <source>
        <dbReference type="ARBA" id="ARBA00022771"/>
    </source>
</evidence>
<evidence type="ECO:0000256" key="1">
    <source>
        <dbReference type="ARBA" id="ARBA00004123"/>
    </source>
</evidence>
<feature type="domain" description="RING-type" evidence="15">
    <location>
        <begin position="41"/>
        <end position="76"/>
    </location>
</feature>
<dbReference type="Gene3D" id="3.30.40.10">
    <property type="entry name" value="Zinc/RING finger domain, C3HC4 (zinc finger)"/>
    <property type="match status" value="1"/>
</dbReference>
<evidence type="ECO:0000256" key="12">
    <source>
        <dbReference type="ARBA" id="ARBA00077522"/>
    </source>
</evidence>
<evidence type="ECO:0000256" key="6">
    <source>
        <dbReference type="ARBA" id="ARBA00022824"/>
    </source>
</evidence>
<dbReference type="FunFam" id="3.30.40.10:FF:000421">
    <property type="entry name" value="Cell growth regulator with ring finger domain 1"/>
    <property type="match status" value="1"/>
</dbReference>
<evidence type="ECO:0000256" key="13">
    <source>
        <dbReference type="PROSITE-ProRule" id="PRU00175"/>
    </source>
</evidence>
<dbReference type="OrthoDB" id="10251219at2759"/>
<keyword evidence="9" id="KW-0131">Cell cycle</keyword>
<sequence>MSANSSPDAPPADPPSSDVERVVEEPVDLWEEPQEDGAKDCVVCQNDAVNWVLLPCRHACLCDGCLRHFQHCPMCRQFVQETFPLQISCTQKG</sequence>
<dbReference type="SUPFAM" id="SSF57850">
    <property type="entry name" value="RING/U-box"/>
    <property type="match status" value="1"/>
</dbReference>
<dbReference type="PANTHER" id="PTHR15379:SF2">
    <property type="entry name" value="CELL GROWTH REGULATOR WITH RING FINGER DOMAIN PROTEIN 1"/>
    <property type="match status" value="1"/>
</dbReference>
<keyword evidence="3" id="KW-0479">Metal-binding</keyword>
<evidence type="ECO:0000256" key="11">
    <source>
        <dbReference type="ARBA" id="ARBA00070853"/>
    </source>
</evidence>
<evidence type="ECO:0000313" key="17">
    <source>
        <dbReference type="Proteomes" id="UP000694569"/>
    </source>
</evidence>
<reference evidence="16" key="2">
    <citation type="submission" date="2025-09" db="UniProtKB">
        <authorList>
            <consortium name="Ensembl"/>
        </authorList>
    </citation>
    <scope>IDENTIFICATION</scope>
</reference>
<keyword evidence="17" id="KW-1185">Reference proteome</keyword>
<dbReference type="InterPro" id="IPR042496">
    <property type="entry name" value="CGRF1"/>
</dbReference>
<dbReference type="PROSITE" id="PS50089">
    <property type="entry name" value="ZF_RING_2"/>
    <property type="match status" value="1"/>
</dbReference>
<organism evidence="16 17">
    <name type="scientific">Leptobrachium leishanense</name>
    <name type="common">Leishan spiny toad</name>
    <dbReference type="NCBI Taxonomy" id="445787"/>
    <lineage>
        <taxon>Eukaryota</taxon>
        <taxon>Metazoa</taxon>
        <taxon>Chordata</taxon>
        <taxon>Craniata</taxon>
        <taxon>Vertebrata</taxon>
        <taxon>Euteleostomi</taxon>
        <taxon>Amphibia</taxon>
        <taxon>Batrachia</taxon>
        <taxon>Anura</taxon>
        <taxon>Pelobatoidea</taxon>
        <taxon>Megophryidae</taxon>
        <taxon>Leptobrachium</taxon>
    </lineage>
</organism>
<evidence type="ECO:0000256" key="7">
    <source>
        <dbReference type="ARBA" id="ARBA00022833"/>
    </source>
</evidence>
<dbReference type="GO" id="GO:0008270">
    <property type="term" value="F:zinc ion binding"/>
    <property type="evidence" value="ECO:0007669"/>
    <property type="project" value="UniProtKB-KW"/>
</dbReference>
<dbReference type="GeneTree" id="ENSGT00390000004542"/>
<evidence type="ECO:0000256" key="5">
    <source>
        <dbReference type="ARBA" id="ARBA00022810"/>
    </source>
</evidence>
<evidence type="ECO:0000313" key="16">
    <source>
        <dbReference type="Ensembl" id="ENSLLEP00000039809.1"/>
    </source>
</evidence>
<evidence type="ECO:0000256" key="9">
    <source>
        <dbReference type="ARBA" id="ARBA00023306"/>
    </source>
</evidence>
<name>A0A8C5QMU3_9ANUR</name>